<dbReference type="Proteomes" id="UP000238479">
    <property type="component" value="Chromosome 5"/>
</dbReference>
<sequence length="80" mass="9274">MLKEKLNLMLLKKLKKILRVLSLGAPQTSSSLDSNEAMRTTKLAKLDTEVNFWMYFDRRGLLDALLLWIKDYLCTIHFGA</sequence>
<gene>
    <name evidence="1" type="ORF">RchiOBHm_Chr5g0076941</name>
</gene>
<proteinExistence type="predicted"/>
<evidence type="ECO:0000313" key="1">
    <source>
        <dbReference type="EMBL" id="PRQ35157.1"/>
    </source>
</evidence>
<organism evidence="1 2">
    <name type="scientific">Rosa chinensis</name>
    <name type="common">China rose</name>
    <dbReference type="NCBI Taxonomy" id="74649"/>
    <lineage>
        <taxon>Eukaryota</taxon>
        <taxon>Viridiplantae</taxon>
        <taxon>Streptophyta</taxon>
        <taxon>Embryophyta</taxon>
        <taxon>Tracheophyta</taxon>
        <taxon>Spermatophyta</taxon>
        <taxon>Magnoliopsida</taxon>
        <taxon>eudicotyledons</taxon>
        <taxon>Gunneridae</taxon>
        <taxon>Pentapetalae</taxon>
        <taxon>rosids</taxon>
        <taxon>fabids</taxon>
        <taxon>Rosales</taxon>
        <taxon>Rosaceae</taxon>
        <taxon>Rosoideae</taxon>
        <taxon>Rosoideae incertae sedis</taxon>
        <taxon>Rosa</taxon>
    </lineage>
</organism>
<accession>A0A2P6QLU5</accession>
<evidence type="ECO:0000313" key="2">
    <source>
        <dbReference type="Proteomes" id="UP000238479"/>
    </source>
</evidence>
<keyword evidence="2" id="KW-1185">Reference proteome</keyword>
<dbReference type="Gramene" id="PRQ35157">
    <property type="protein sequence ID" value="PRQ35157"/>
    <property type="gene ID" value="RchiOBHm_Chr5g0076941"/>
</dbReference>
<dbReference type="EMBL" id="PDCK01000043">
    <property type="protein sequence ID" value="PRQ35157.1"/>
    <property type="molecule type" value="Genomic_DNA"/>
</dbReference>
<name>A0A2P6QLU5_ROSCH</name>
<reference evidence="1 2" key="1">
    <citation type="journal article" date="2018" name="Nat. Genet.">
        <title>The Rosa genome provides new insights in the design of modern roses.</title>
        <authorList>
            <person name="Bendahmane M."/>
        </authorList>
    </citation>
    <scope>NUCLEOTIDE SEQUENCE [LARGE SCALE GENOMIC DNA]</scope>
    <source>
        <strain evidence="2">cv. Old Blush</strain>
    </source>
</reference>
<dbReference type="AlphaFoldDB" id="A0A2P6QLU5"/>
<protein>
    <submittedName>
        <fullName evidence="1">Uncharacterized protein</fullName>
    </submittedName>
</protein>
<comment type="caution">
    <text evidence="1">The sequence shown here is derived from an EMBL/GenBank/DDBJ whole genome shotgun (WGS) entry which is preliminary data.</text>
</comment>